<dbReference type="InterPro" id="IPR012334">
    <property type="entry name" value="Pectin_lyas_fold"/>
</dbReference>
<dbReference type="Proteomes" id="UP000552683">
    <property type="component" value="Unassembled WGS sequence"/>
</dbReference>
<name>A0A842J8Y7_9BACT</name>
<dbReference type="EMBL" id="JACLZK010000001">
    <property type="protein sequence ID" value="MBC2882479.1"/>
    <property type="molecule type" value="Genomic_DNA"/>
</dbReference>
<dbReference type="Pfam" id="PF12541">
    <property type="entry name" value="DUF3737"/>
    <property type="match status" value="1"/>
</dbReference>
<evidence type="ECO:0000313" key="1">
    <source>
        <dbReference type="EMBL" id="MBC2882479.1"/>
    </source>
</evidence>
<dbReference type="AlphaFoldDB" id="A0A842J8Y7"/>
<sequence>MQKFVEQKFIGERAMFDAKDAEFERCGFAAGESPLKHGQNLRLKNCTFEWKYPLWYIKNVAVEDGFLMQTARAGIWYARDVSFKDTLIQAPKSFRRCQNVRLENVNLTQAEETLWSCADVEIKNVCARGDYFAMNCENVRVYGLNLDGNYGFDGCKNLLVEDSKLLSKDAFWNCENVTVRNSFISGEYLAWNSKNVTFENCVIESLQGLCYVQNLVLRGCQTLDTTLAFEYSSVDVEILGGIASVKNPLSGVIRAREIGEIIMDKECVDPAATRIILEK</sequence>
<gene>
    <name evidence="1" type="ORF">H7R39_04250</name>
</gene>
<accession>A0A842J8Y7</accession>
<dbReference type="InterPro" id="IPR022208">
    <property type="entry name" value="DUF3737"/>
</dbReference>
<protein>
    <submittedName>
        <fullName evidence="1">DUF3737 family protein</fullName>
    </submittedName>
</protein>
<dbReference type="RefSeq" id="WP_185898093.1">
    <property type="nucleotide sequence ID" value="NZ_JACLZK010000001.1"/>
</dbReference>
<keyword evidence="2" id="KW-1185">Reference proteome</keyword>
<comment type="caution">
    <text evidence="1">The sequence shown here is derived from an EMBL/GenBank/DDBJ whole genome shotgun (WGS) entry which is preliminary data.</text>
</comment>
<dbReference type="InterPro" id="IPR011050">
    <property type="entry name" value="Pectin_lyase_fold/virulence"/>
</dbReference>
<organism evidence="1 2">
    <name type="scientific">Campylobacter massiliensis</name>
    <dbReference type="NCBI Taxonomy" id="2762557"/>
    <lineage>
        <taxon>Bacteria</taxon>
        <taxon>Pseudomonadati</taxon>
        <taxon>Campylobacterota</taxon>
        <taxon>Epsilonproteobacteria</taxon>
        <taxon>Campylobacterales</taxon>
        <taxon>Campylobacteraceae</taxon>
        <taxon>Campylobacter</taxon>
    </lineage>
</organism>
<proteinExistence type="predicted"/>
<reference evidence="1 2" key="1">
    <citation type="submission" date="2020-08" db="EMBL/GenBank/DDBJ databases">
        <title>Complete genome and description of Campylobacter massiliensis Marseille-Q3452 sp. nov.</title>
        <authorList>
            <person name="Antezack A."/>
        </authorList>
    </citation>
    <scope>NUCLEOTIDE SEQUENCE [LARGE SCALE GENOMIC DNA]</scope>
    <source>
        <strain evidence="1 2">Marseille-Q3452</strain>
    </source>
</reference>
<dbReference type="SUPFAM" id="SSF51126">
    <property type="entry name" value="Pectin lyase-like"/>
    <property type="match status" value="1"/>
</dbReference>
<evidence type="ECO:0000313" key="2">
    <source>
        <dbReference type="Proteomes" id="UP000552683"/>
    </source>
</evidence>
<dbReference type="Gene3D" id="2.160.20.10">
    <property type="entry name" value="Single-stranded right-handed beta-helix, Pectin lyase-like"/>
    <property type="match status" value="1"/>
</dbReference>